<evidence type="ECO:0000313" key="2">
    <source>
        <dbReference type="Proteomes" id="UP000250235"/>
    </source>
</evidence>
<dbReference type="AlphaFoldDB" id="A0A2Z7CKU0"/>
<proteinExistence type="predicted"/>
<name>A0A2Z7CKU0_9LAMI</name>
<keyword evidence="2" id="KW-1185">Reference proteome</keyword>
<gene>
    <name evidence="1" type="ORF">F511_42641</name>
</gene>
<accession>A0A2Z7CKU0</accession>
<evidence type="ECO:0000313" key="1">
    <source>
        <dbReference type="EMBL" id="KZV47702.1"/>
    </source>
</evidence>
<dbReference type="Proteomes" id="UP000250235">
    <property type="component" value="Unassembled WGS sequence"/>
</dbReference>
<reference evidence="1 2" key="1">
    <citation type="journal article" date="2015" name="Proc. Natl. Acad. Sci. U.S.A.">
        <title>The resurrection genome of Boea hygrometrica: A blueprint for survival of dehydration.</title>
        <authorList>
            <person name="Xiao L."/>
            <person name="Yang G."/>
            <person name="Zhang L."/>
            <person name="Yang X."/>
            <person name="Zhao S."/>
            <person name="Ji Z."/>
            <person name="Zhou Q."/>
            <person name="Hu M."/>
            <person name="Wang Y."/>
            <person name="Chen M."/>
            <person name="Xu Y."/>
            <person name="Jin H."/>
            <person name="Xiao X."/>
            <person name="Hu G."/>
            <person name="Bao F."/>
            <person name="Hu Y."/>
            <person name="Wan P."/>
            <person name="Li L."/>
            <person name="Deng X."/>
            <person name="Kuang T."/>
            <person name="Xiang C."/>
            <person name="Zhu J.K."/>
            <person name="Oliver M.J."/>
            <person name="He Y."/>
        </authorList>
    </citation>
    <scope>NUCLEOTIDE SEQUENCE [LARGE SCALE GENOMIC DNA]</scope>
    <source>
        <strain evidence="2">cv. XS01</strain>
    </source>
</reference>
<organism evidence="1 2">
    <name type="scientific">Dorcoceras hygrometricum</name>
    <dbReference type="NCBI Taxonomy" id="472368"/>
    <lineage>
        <taxon>Eukaryota</taxon>
        <taxon>Viridiplantae</taxon>
        <taxon>Streptophyta</taxon>
        <taxon>Embryophyta</taxon>
        <taxon>Tracheophyta</taxon>
        <taxon>Spermatophyta</taxon>
        <taxon>Magnoliopsida</taxon>
        <taxon>eudicotyledons</taxon>
        <taxon>Gunneridae</taxon>
        <taxon>Pentapetalae</taxon>
        <taxon>asterids</taxon>
        <taxon>lamiids</taxon>
        <taxon>Lamiales</taxon>
        <taxon>Gesneriaceae</taxon>
        <taxon>Didymocarpoideae</taxon>
        <taxon>Trichosporeae</taxon>
        <taxon>Loxocarpinae</taxon>
        <taxon>Dorcoceras</taxon>
    </lineage>
</organism>
<sequence length="279" mass="29561">MASLTVCELPNSCASCVRCGSRLRSWFGPGEPAGPGGGPAGGPPAMGGRSRRAYGWKLACRVCVCSVRVVGFVLHGPAGSAGLPPPCAAAASPEFVPAKLDEENPSAQISSRLLVQGDEGVSYPVVDRIGVIYHRKGQSSDTAIGRRSCARLARWPRKGGRRWRRCTHVRACRAPRPRATAARMVGRYVRPRGRTSGTWRRLTRGRAALHQCRALMALAGRPTARLMGGVMRTGCATSRPLVADWLGAAARCCCAPTCDDGRHDVCHCCSGDTLVGDDG</sequence>
<dbReference type="EMBL" id="KQ994744">
    <property type="protein sequence ID" value="KZV47702.1"/>
    <property type="molecule type" value="Genomic_DNA"/>
</dbReference>
<protein>
    <submittedName>
        <fullName evidence="1">Uncharacterized protein</fullName>
    </submittedName>
</protein>